<dbReference type="OrthoDB" id="10398437at2759"/>
<feature type="region of interest" description="Disordered" evidence="1">
    <location>
        <begin position="1"/>
        <end position="26"/>
    </location>
</feature>
<evidence type="ECO:0000313" key="2">
    <source>
        <dbReference type="EMBL" id="KAG8467019.1"/>
    </source>
</evidence>
<evidence type="ECO:0000313" key="3">
    <source>
        <dbReference type="Proteomes" id="UP000751190"/>
    </source>
</evidence>
<keyword evidence="3" id="KW-1185">Reference proteome</keyword>
<reference evidence="2" key="1">
    <citation type="submission" date="2021-05" db="EMBL/GenBank/DDBJ databases">
        <title>The genome of the haptophyte Pavlova lutheri (Diacronema luteri, Pavlovales) - a model for lipid biosynthesis in eukaryotic algae.</title>
        <authorList>
            <person name="Hulatt C.J."/>
            <person name="Posewitz M.C."/>
        </authorList>
    </citation>
    <scope>NUCLEOTIDE SEQUENCE</scope>
    <source>
        <strain evidence="2">NIVA-4/92</strain>
    </source>
</reference>
<dbReference type="AlphaFoldDB" id="A0A8J6CBY5"/>
<dbReference type="Proteomes" id="UP000751190">
    <property type="component" value="Unassembled WGS sequence"/>
</dbReference>
<organism evidence="2 3">
    <name type="scientific">Diacronema lutheri</name>
    <name type="common">Unicellular marine alga</name>
    <name type="synonym">Monochrysis lutheri</name>
    <dbReference type="NCBI Taxonomy" id="2081491"/>
    <lineage>
        <taxon>Eukaryota</taxon>
        <taxon>Haptista</taxon>
        <taxon>Haptophyta</taxon>
        <taxon>Pavlovophyceae</taxon>
        <taxon>Pavlovales</taxon>
        <taxon>Pavlovaceae</taxon>
        <taxon>Diacronema</taxon>
    </lineage>
</organism>
<gene>
    <name evidence="2" type="ORF">KFE25_000335</name>
</gene>
<sequence>MNGDLDTPPPSPAQPHRRSGAAAGKEGAVHPLRFHICDRREIHVSACSVKAVGLRDFVVTIMRELSLSMATNVDFNMNSNAILGTWEDVFLAEKCYTTVLGISSRVYRCFAFTHEPERRLCYLMLEEDNLRSLPFLPPFKFKAMVICWYNSKREVTAVQVEYDQLGFYLHCLGLHAAHGWLSRRVLTPAVVTWAKAYVASGVVHPFTFLLQVAFFTFCFLRLFVTTNIAQCCLSCSS</sequence>
<proteinExistence type="predicted"/>
<name>A0A8J6CBY5_DIALT</name>
<accession>A0A8J6CBY5</accession>
<evidence type="ECO:0000256" key="1">
    <source>
        <dbReference type="SAM" id="MobiDB-lite"/>
    </source>
</evidence>
<comment type="caution">
    <text evidence="2">The sequence shown here is derived from an EMBL/GenBank/DDBJ whole genome shotgun (WGS) entry which is preliminary data.</text>
</comment>
<dbReference type="EMBL" id="JAGTXO010000006">
    <property type="protein sequence ID" value="KAG8467019.1"/>
    <property type="molecule type" value="Genomic_DNA"/>
</dbReference>
<protein>
    <submittedName>
        <fullName evidence="2">Uncharacterized protein</fullName>
    </submittedName>
</protein>